<evidence type="ECO:0000256" key="1">
    <source>
        <dbReference type="SAM" id="SignalP"/>
    </source>
</evidence>
<organism evidence="2 3">
    <name type="scientific">Actinocorallia libanotica</name>
    <dbReference type="NCBI Taxonomy" id="46162"/>
    <lineage>
        <taxon>Bacteria</taxon>
        <taxon>Bacillati</taxon>
        <taxon>Actinomycetota</taxon>
        <taxon>Actinomycetes</taxon>
        <taxon>Streptosporangiales</taxon>
        <taxon>Thermomonosporaceae</taxon>
        <taxon>Actinocorallia</taxon>
    </lineage>
</organism>
<feature type="chain" id="PRO_5046499084" evidence="1">
    <location>
        <begin position="28"/>
        <end position="111"/>
    </location>
</feature>
<reference evidence="3" key="1">
    <citation type="journal article" date="2019" name="Int. J. Syst. Evol. Microbiol.">
        <title>The Global Catalogue of Microorganisms (GCM) 10K type strain sequencing project: providing services to taxonomists for standard genome sequencing and annotation.</title>
        <authorList>
            <consortium name="The Broad Institute Genomics Platform"/>
            <consortium name="The Broad Institute Genome Sequencing Center for Infectious Disease"/>
            <person name="Wu L."/>
            <person name="Ma J."/>
        </authorList>
    </citation>
    <scope>NUCLEOTIDE SEQUENCE [LARGE SCALE GENOMIC DNA]</scope>
    <source>
        <strain evidence="3">JCM 10696</strain>
    </source>
</reference>
<sequence>MRLATQALGALATAGILATLVPGVVHAEAANSTAHSIARRVDGVIYVGKKKYVRPSAGRCYFYKGSPIKNNTGRTLRIFKDDECSASLLQFVDLYPGAAVLRATGRSFMLL</sequence>
<proteinExistence type="predicted"/>
<protein>
    <submittedName>
        <fullName evidence="2">Uncharacterized protein</fullName>
    </submittedName>
</protein>
<dbReference type="EMBL" id="BAAAHH010000031">
    <property type="protein sequence ID" value="GAA0963705.1"/>
    <property type="molecule type" value="Genomic_DNA"/>
</dbReference>
<feature type="signal peptide" evidence="1">
    <location>
        <begin position="1"/>
        <end position="27"/>
    </location>
</feature>
<name>A0ABP4CDZ5_9ACTN</name>
<keyword evidence="3" id="KW-1185">Reference proteome</keyword>
<keyword evidence="1" id="KW-0732">Signal</keyword>
<gene>
    <name evidence="2" type="ORF">GCM10009550_59830</name>
</gene>
<comment type="caution">
    <text evidence="2">The sequence shown here is derived from an EMBL/GenBank/DDBJ whole genome shotgun (WGS) entry which is preliminary data.</text>
</comment>
<evidence type="ECO:0000313" key="3">
    <source>
        <dbReference type="Proteomes" id="UP001500665"/>
    </source>
</evidence>
<accession>A0ABP4CDZ5</accession>
<dbReference type="Proteomes" id="UP001500665">
    <property type="component" value="Unassembled WGS sequence"/>
</dbReference>
<evidence type="ECO:0000313" key="2">
    <source>
        <dbReference type="EMBL" id="GAA0963705.1"/>
    </source>
</evidence>
<dbReference type="RefSeq" id="WP_344244365.1">
    <property type="nucleotide sequence ID" value="NZ_BAAAHH010000031.1"/>
</dbReference>